<evidence type="ECO:0008006" key="13">
    <source>
        <dbReference type="Google" id="ProtNLM"/>
    </source>
</evidence>
<name>A0A4P9XS98_9FUNG</name>
<dbReference type="InterPro" id="IPR046342">
    <property type="entry name" value="CBS_dom_sf"/>
</dbReference>
<dbReference type="FunFam" id="3.10.580.10:FF:000006">
    <property type="entry name" value="DUF21 and CBS domain protein"/>
    <property type="match status" value="1"/>
</dbReference>
<evidence type="ECO:0000256" key="2">
    <source>
        <dbReference type="ARBA" id="ARBA00022692"/>
    </source>
</evidence>
<dbReference type="GO" id="GO:0030026">
    <property type="term" value="P:intracellular manganese ion homeostasis"/>
    <property type="evidence" value="ECO:0007669"/>
    <property type="project" value="TreeGrafter"/>
</dbReference>
<feature type="domain" description="CBS" evidence="9">
    <location>
        <begin position="243"/>
        <end position="294"/>
    </location>
</feature>
<reference evidence="12" key="1">
    <citation type="journal article" date="2018" name="Nat. Microbiol.">
        <title>Leveraging single-cell genomics to expand the fungal tree of life.</title>
        <authorList>
            <person name="Ahrendt S.R."/>
            <person name="Quandt C.A."/>
            <person name="Ciobanu D."/>
            <person name="Clum A."/>
            <person name="Salamov A."/>
            <person name="Andreopoulos B."/>
            <person name="Cheng J.F."/>
            <person name="Woyke T."/>
            <person name="Pelin A."/>
            <person name="Henrissat B."/>
            <person name="Reynolds N.K."/>
            <person name="Benny G.L."/>
            <person name="Smith M.E."/>
            <person name="James T.Y."/>
            <person name="Grigoriev I.V."/>
        </authorList>
    </citation>
    <scope>NUCLEOTIDE SEQUENCE [LARGE SCALE GENOMIC DNA]</scope>
    <source>
        <strain evidence="12">RSA 1356</strain>
    </source>
</reference>
<dbReference type="Proteomes" id="UP000271241">
    <property type="component" value="Unassembled WGS sequence"/>
</dbReference>
<keyword evidence="2 7" id="KW-0812">Transmembrane</keyword>
<dbReference type="Gene3D" id="3.10.580.10">
    <property type="entry name" value="CBS-domain"/>
    <property type="match status" value="1"/>
</dbReference>
<protein>
    <recommendedName>
        <fullName evidence="13">CNNM transmembrane domain-containing protein</fullName>
    </recommendedName>
</protein>
<accession>A0A4P9XS98</accession>
<evidence type="ECO:0000256" key="7">
    <source>
        <dbReference type="PROSITE-ProRule" id="PRU01193"/>
    </source>
</evidence>
<evidence type="ECO:0000313" key="11">
    <source>
        <dbReference type="EMBL" id="RKP09004.1"/>
    </source>
</evidence>
<evidence type="ECO:0000259" key="10">
    <source>
        <dbReference type="PROSITE" id="PS51846"/>
    </source>
</evidence>
<keyword evidence="3" id="KW-0677">Repeat</keyword>
<dbReference type="EMBL" id="KZ992550">
    <property type="protein sequence ID" value="RKP09004.1"/>
    <property type="molecule type" value="Genomic_DNA"/>
</dbReference>
<feature type="domain" description="CNNM transmembrane" evidence="10">
    <location>
        <begin position="1"/>
        <end position="161"/>
    </location>
</feature>
<dbReference type="Pfam" id="PF01595">
    <property type="entry name" value="CNNM"/>
    <property type="match status" value="1"/>
</dbReference>
<keyword evidence="5 7" id="KW-0472">Membrane</keyword>
<evidence type="ECO:0000256" key="1">
    <source>
        <dbReference type="ARBA" id="ARBA00004141"/>
    </source>
</evidence>
<organism evidence="11 12">
    <name type="scientific">Thamnocephalis sphaerospora</name>
    <dbReference type="NCBI Taxonomy" id="78915"/>
    <lineage>
        <taxon>Eukaryota</taxon>
        <taxon>Fungi</taxon>
        <taxon>Fungi incertae sedis</taxon>
        <taxon>Zoopagomycota</taxon>
        <taxon>Zoopagomycotina</taxon>
        <taxon>Zoopagomycetes</taxon>
        <taxon>Zoopagales</taxon>
        <taxon>Sigmoideomycetaceae</taxon>
        <taxon>Thamnocephalis</taxon>
    </lineage>
</organism>
<dbReference type="GO" id="GO:0010960">
    <property type="term" value="P:magnesium ion homeostasis"/>
    <property type="evidence" value="ECO:0007669"/>
    <property type="project" value="InterPro"/>
</dbReference>
<evidence type="ECO:0000256" key="4">
    <source>
        <dbReference type="ARBA" id="ARBA00022989"/>
    </source>
</evidence>
<dbReference type="SUPFAM" id="SSF54631">
    <property type="entry name" value="CBS-domain pair"/>
    <property type="match status" value="1"/>
</dbReference>
<evidence type="ECO:0000256" key="5">
    <source>
        <dbReference type="ARBA" id="ARBA00023136"/>
    </source>
</evidence>
<feature type="non-terminal residue" evidence="11">
    <location>
        <position position="1"/>
    </location>
</feature>
<evidence type="ECO:0000313" key="12">
    <source>
        <dbReference type="Proteomes" id="UP000271241"/>
    </source>
</evidence>
<evidence type="ECO:0000259" key="9">
    <source>
        <dbReference type="PROSITE" id="PS51371"/>
    </source>
</evidence>
<dbReference type="InterPro" id="IPR000644">
    <property type="entry name" value="CBS_dom"/>
</dbReference>
<dbReference type="PANTHER" id="PTHR12064">
    <property type="entry name" value="METAL TRANSPORTER CNNM"/>
    <property type="match status" value="1"/>
</dbReference>
<evidence type="ECO:0000256" key="3">
    <source>
        <dbReference type="ARBA" id="ARBA00022737"/>
    </source>
</evidence>
<dbReference type="InterPro" id="IPR002550">
    <property type="entry name" value="CNNM"/>
</dbReference>
<dbReference type="InterPro" id="IPR044751">
    <property type="entry name" value="Ion_transp-like_CBS"/>
</dbReference>
<gene>
    <name evidence="11" type="ORF">THASP1DRAFT_2902</name>
</gene>
<dbReference type="PANTHER" id="PTHR12064:SF97">
    <property type="entry name" value="METAL TRANSPORTER CNNM-5"/>
    <property type="match status" value="1"/>
</dbReference>
<dbReference type="CDD" id="cd04590">
    <property type="entry name" value="CBS_pair_CorC_HlyC_assoc"/>
    <property type="match status" value="1"/>
</dbReference>
<keyword evidence="6" id="KW-0129">CBS domain</keyword>
<dbReference type="GO" id="GO:0016020">
    <property type="term" value="C:membrane"/>
    <property type="evidence" value="ECO:0007669"/>
    <property type="project" value="UniProtKB-SubCell"/>
</dbReference>
<evidence type="ECO:0000256" key="8">
    <source>
        <dbReference type="SAM" id="Phobius"/>
    </source>
</evidence>
<dbReference type="GO" id="GO:0005737">
    <property type="term" value="C:cytoplasm"/>
    <property type="evidence" value="ECO:0007669"/>
    <property type="project" value="TreeGrafter"/>
</dbReference>
<dbReference type="PROSITE" id="PS51371">
    <property type="entry name" value="CBS"/>
    <property type="match status" value="1"/>
</dbReference>
<sequence>SGLQPALLALDETSLHILHNSGTPQQRRWAGWIIPIRRDATLLMVTLVLSNTLVNEAVPVVMKNILNGSVVPVLASAAGVFIFGEIIPQGLCSRYGLMVGAWFSWPVRVLIVALWVVARPIASVLNWIFGETRGMVYHRAELKELVAYYGDPQHGDLTQEEVKIIRGALDMQTKHASDVMTQLDKVFAVSTMASIDAKTMALIVEEGYSRVPVYACRKENIVGLLLTKNLVAFRPEDETPVAQLRIIKCPHVSADTPLFTLLSSFEKGSSHMAVVEDETGRAIGVVTMEDVIEE</sequence>
<evidence type="ECO:0000256" key="6">
    <source>
        <dbReference type="PROSITE-ProRule" id="PRU00703"/>
    </source>
</evidence>
<dbReference type="OrthoDB" id="5353557at2759"/>
<comment type="subcellular location">
    <subcellularLocation>
        <location evidence="1">Membrane</location>
        <topology evidence="1">Multi-pass membrane protein</topology>
    </subcellularLocation>
</comment>
<keyword evidence="4 7" id="KW-1133">Transmembrane helix</keyword>
<feature type="transmembrane region" description="Helical" evidence="8">
    <location>
        <begin position="65"/>
        <end position="87"/>
    </location>
</feature>
<feature type="non-terminal residue" evidence="11">
    <location>
        <position position="294"/>
    </location>
</feature>
<proteinExistence type="predicted"/>
<dbReference type="InterPro" id="IPR045095">
    <property type="entry name" value="ACDP"/>
</dbReference>
<dbReference type="PROSITE" id="PS51846">
    <property type="entry name" value="CNNM"/>
    <property type="match status" value="1"/>
</dbReference>
<dbReference type="STRING" id="78915.A0A4P9XS98"/>
<dbReference type="Pfam" id="PF00571">
    <property type="entry name" value="CBS"/>
    <property type="match status" value="1"/>
</dbReference>
<feature type="transmembrane region" description="Helical" evidence="8">
    <location>
        <begin position="107"/>
        <end position="129"/>
    </location>
</feature>
<keyword evidence="12" id="KW-1185">Reference proteome</keyword>
<dbReference type="AlphaFoldDB" id="A0A4P9XS98"/>